<dbReference type="AlphaFoldDB" id="A0A024P4H7"/>
<dbReference type="PROSITE" id="PS51257">
    <property type="entry name" value="PROKAR_LIPOPROTEIN"/>
    <property type="match status" value="1"/>
</dbReference>
<dbReference type="InterPro" id="IPR050245">
    <property type="entry name" value="PrsA_foldase"/>
</dbReference>
<gene>
    <name evidence="8" type="ORF">BN983_02228</name>
</gene>
<keyword evidence="3 7" id="KW-0732">Signal</keyword>
<evidence type="ECO:0000256" key="6">
    <source>
        <dbReference type="SAM" id="MobiDB-lite"/>
    </source>
</evidence>
<keyword evidence="5 8" id="KW-0413">Isomerase</keyword>
<feature type="chain" id="PRO_5039125432" description="peptidylprolyl isomerase" evidence="7">
    <location>
        <begin position="20"/>
        <end position="252"/>
    </location>
</feature>
<accession>A0A024P4H7</accession>
<evidence type="ECO:0000313" key="9">
    <source>
        <dbReference type="Proteomes" id="UP000028868"/>
    </source>
</evidence>
<name>A0A024P4H7_9BACI</name>
<feature type="region of interest" description="Disordered" evidence="6">
    <location>
        <begin position="25"/>
        <end position="59"/>
    </location>
</feature>
<evidence type="ECO:0000256" key="3">
    <source>
        <dbReference type="ARBA" id="ARBA00022729"/>
    </source>
</evidence>
<feature type="compositionally biased region" description="Basic and acidic residues" evidence="6">
    <location>
        <begin position="187"/>
        <end position="220"/>
    </location>
</feature>
<reference evidence="8 9" key="2">
    <citation type="submission" date="2014-05" db="EMBL/GenBank/DDBJ databases">
        <title>Draft genome sequence of Halobacillus karajensis HK-03.</title>
        <authorList>
            <person name="Khelaifia S."/>
            <person name="Croce O."/>
            <person name="Lagier J.C."/>
            <person name="Raoult D."/>
        </authorList>
    </citation>
    <scope>NUCLEOTIDE SEQUENCE [LARGE SCALE GENOMIC DNA]</scope>
    <source>
        <strain evidence="8 9">HD-03</strain>
    </source>
</reference>
<dbReference type="InterPro" id="IPR027304">
    <property type="entry name" value="Trigger_fact/SurA_dom_sf"/>
</dbReference>
<dbReference type="EC" id="5.2.1.8" evidence="2"/>
<evidence type="ECO:0000256" key="4">
    <source>
        <dbReference type="ARBA" id="ARBA00023110"/>
    </source>
</evidence>
<protein>
    <recommendedName>
        <fullName evidence="2">peptidylprolyl isomerase</fullName>
        <ecNumber evidence="2">5.2.1.8</ecNumber>
    </recommendedName>
</protein>
<comment type="caution">
    <text evidence="8">The sequence shown here is derived from an EMBL/GenBank/DDBJ whole genome shotgun (WGS) entry which is preliminary data.</text>
</comment>
<evidence type="ECO:0000313" key="8">
    <source>
        <dbReference type="EMBL" id="CDQ23969.1"/>
    </source>
</evidence>
<dbReference type="EMBL" id="CCDI010000002">
    <property type="protein sequence ID" value="CDQ23969.1"/>
    <property type="molecule type" value="Genomic_DNA"/>
</dbReference>
<dbReference type="PANTHER" id="PTHR47245:SF1">
    <property type="entry name" value="FOLDASE PROTEIN PRSA"/>
    <property type="match status" value="1"/>
</dbReference>
<proteinExistence type="predicted"/>
<keyword evidence="9" id="KW-1185">Reference proteome</keyword>
<keyword evidence="4" id="KW-0697">Rotamase</keyword>
<evidence type="ECO:0000256" key="2">
    <source>
        <dbReference type="ARBA" id="ARBA00013194"/>
    </source>
</evidence>
<feature type="compositionally biased region" description="Basic and acidic residues" evidence="6">
    <location>
        <begin position="228"/>
        <end position="238"/>
    </location>
</feature>
<dbReference type="Gene3D" id="1.10.4030.10">
    <property type="entry name" value="Porin chaperone SurA, peptide-binding domain"/>
    <property type="match status" value="1"/>
</dbReference>
<sequence>MNKKWLLSLVLVAFVALLAACGEDEGAKEEKEAGQSEEASQESGEKQKTPEPDLEGIPDVVAEVNGEEIKKKEFESTYKGQFQQAAMQSQMTGQELDQDQLKKQVADSLVGQELLMQEADKREFSASDEEVNNKLEELAKQQQVESADEFLKALEEQGMSEKEVKSQIQSQIKIDKLISEEAGDVQPSEKEMKEAYDKMKEQQEQMDSKQEVPSYEEAKPTIEQQLTRQKEGEATQKIVDNLREDADVTVNL</sequence>
<evidence type="ECO:0000256" key="1">
    <source>
        <dbReference type="ARBA" id="ARBA00000971"/>
    </source>
</evidence>
<dbReference type="Proteomes" id="UP000028868">
    <property type="component" value="Unassembled WGS sequence"/>
</dbReference>
<dbReference type="SUPFAM" id="SSF109998">
    <property type="entry name" value="Triger factor/SurA peptide-binding domain-like"/>
    <property type="match status" value="1"/>
</dbReference>
<feature type="signal peptide" evidence="7">
    <location>
        <begin position="1"/>
        <end position="19"/>
    </location>
</feature>
<dbReference type="GO" id="GO:0003755">
    <property type="term" value="F:peptidyl-prolyl cis-trans isomerase activity"/>
    <property type="evidence" value="ECO:0007669"/>
    <property type="project" value="UniProtKB-KW"/>
</dbReference>
<feature type="region of interest" description="Disordered" evidence="6">
    <location>
        <begin position="179"/>
        <end position="238"/>
    </location>
</feature>
<organism evidence="8 9">
    <name type="scientific">Halobacillus karajensis</name>
    <dbReference type="NCBI Taxonomy" id="195088"/>
    <lineage>
        <taxon>Bacteria</taxon>
        <taxon>Bacillati</taxon>
        <taxon>Bacillota</taxon>
        <taxon>Bacilli</taxon>
        <taxon>Bacillales</taxon>
        <taxon>Bacillaceae</taxon>
        <taxon>Halobacillus</taxon>
    </lineage>
</organism>
<dbReference type="Pfam" id="PF13624">
    <property type="entry name" value="SurA_N_3"/>
    <property type="match status" value="1"/>
</dbReference>
<dbReference type="PANTHER" id="PTHR47245">
    <property type="entry name" value="PEPTIDYLPROLYL ISOMERASE"/>
    <property type="match status" value="1"/>
</dbReference>
<evidence type="ECO:0000256" key="5">
    <source>
        <dbReference type="ARBA" id="ARBA00023235"/>
    </source>
</evidence>
<evidence type="ECO:0000256" key="7">
    <source>
        <dbReference type="SAM" id="SignalP"/>
    </source>
</evidence>
<reference evidence="9" key="1">
    <citation type="submission" date="2014-03" db="EMBL/GenBank/DDBJ databases">
        <authorList>
            <person name="Urmite Genomes U."/>
        </authorList>
    </citation>
    <scope>NUCLEOTIDE SEQUENCE [LARGE SCALE GENOMIC DNA]</scope>
    <source>
        <strain evidence="9">HD-03</strain>
    </source>
</reference>
<comment type="catalytic activity">
    <reaction evidence="1">
        <text>[protein]-peptidylproline (omega=180) = [protein]-peptidylproline (omega=0)</text>
        <dbReference type="Rhea" id="RHEA:16237"/>
        <dbReference type="Rhea" id="RHEA-COMP:10747"/>
        <dbReference type="Rhea" id="RHEA-COMP:10748"/>
        <dbReference type="ChEBI" id="CHEBI:83833"/>
        <dbReference type="ChEBI" id="CHEBI:83834"/>
        <dbReference type="EC" id="5.2.1.8"/>
    </reaction>
</comment>